<dbReference type="KEGG" id="smax:FJR03_09675"/>
<keyword evidence="1" id="KW-0812">Transmembrane</keyword>
<dbReference type="Proteomes" id="UP000593910">
    <property type="component" value="Chromosome"/>
</dbReference>
<dbReference type="EMBL" id="CP041165">
    <property type="protein sequence ID" value="QOP41991.1"/>
    <property type="molecule type" value="Genomic_DNA"/>
</dbReference>
<feature type="transmembrane region" description="Helical" evidence="1">
    <location>
        <begin position="18"/>
        <end position="38"/>
    </location>
</feature>
<protein>
    <submittedName>
        <fullName evidence="2">DUF2393 domain-containing protein</fullName>
    </submittedName>
</protein>
<keyword evidence="3" id="KW-1185">Reference proteome</keyword>
<dbReference type="AlphaFoldDB" id="A0A7M1AX04"/>
<gene>
    <name evidence="2" type="ORF">FJR03_09675</name>
</gene>
<keyword evidence="1" id="KW-1133">Transmembrane helix</keyword>
<dbReference type="InterPro" id="IPR013417">
    <property type="entry name" value="CHP02588"/>
</dbReference>
<feature type="transmembrane region" description="Helical" evidence="1">
    <location>
        <begin position="45"/>
        <end position="65"/>
    </location>
</feature>
<evidence type="ECO:0000313" key="3">
    <source>
        <dbReference type="Proteomes" id="UP000593910"/>
    </source>
</evidence>
<proteinExistence type="predicted"/>
<dbReference type="Pfam" id="PF09624">
    <property type="entry name" value="DUF2393"/>
    <property type="match status" value="1"/>
</dbReference>
<dbReference type="RefSeq" id="WP_193113311.1">
    <property type="nucleotide sequence ID" value="NZ_CP041165.1"/>
</dbReference>
<evidence type="ECO:0000256" key="1">
    <source>
        <dbReference type="SAM" id="Phobius"/>
    </source>
</evidence>
<organism evidence="2 3">
    <name type="scientific">Sulfurimonas marina</name>
    <dbReference type="NCBI Taxonomy" id="2590551"/>
    <lineage>
        <taxon>Bacteria</taxon>
        <taxon>Pseudomonadati</taxon>
        <taxon>Campylobacterota</taxon>
        <taxon>Epsilonproteobacteria</taxon>
        <taxon>Campylobacterales</taxon>
        <taxon>Sulfurimonadaceae</taxon>
        <taxon>Sulfurimonas</taxon>
    </lineage>
</organism>
<name>A0A7M1AX04_9BACT</name>
<accession>A0A7M1AX04</accession>
<sequence length="171" mass="19798">MQGSKFKSFIDGLITQDYILFGTVLLTFLLLIILAIILRNRLKTAVTLVFLAFCIFIIGPTYGYIQLHKYLFKNKVELISQKKLSFVEAVVVKGKITNLSERDFSQCKIVASAYKVSGNKYRNYIYELKPFKKMSITKDNISKGETQEFKMIVEPFRYQKNYNISLEADCK</sequence>
<evidence type="ECO:0000313" key="2">
    <source>
        <dbReference type="EMBL" id="QOP41991.1"/>
    </source>
</evidence>
<reference evidence="2 3" key="1">
    <citation type="submission" date="2019-06" db="EMBL/GenBank/DDBJ databases">
        <title>Sulfurimonas gotlandica sp. nov., a chemoautotrophic and psychrotolerant epsilonproteobacterium isolated from a pelagic redoxcline, and an emended description of the genus Sulfurimonas.</title>
        <authorList>
            <person name="Wang S."/>
            <person name="Jiang L."/>
            <person name="Shao Z."/>
        </authorList>
    </citation>
    <scope>NUCLEOTIDE SEQUENCE [LARGE SCALE GENOMIC DNA]</scope>
    <source>
        <strain evidence="2 3">B2</strain>
    </source>
</reference>
<keyword evidence="1" id="KW-0472">Membrane</keyword>